<proteinExistence type="predicted"/>
<evidence type="ECO:0000313" key="6">
    <source>
        <dbReference type="Proteomes" id="UP000184171"/>
    </source>
</evidence>
<dbReference type="OrthoDB" id="5398077at2"/>
<evidence type="ECO:0000256" key="1">
    <source>
        <dbReference type="ARBA" id="ARBA00023015"/>
    </source>
</evidence>
<dbReference type="PANTHER" id="PTHR44688:SF16">
    <property type="entry name" value="DNA-BINDING TRANSCRIPTIONAL ACTIVATOR DEVR_DOSR"/>
    <property type="match status" value="1"/>
</dbReference>
<evidence type="ECO:0000256" key="2">
    <source>
        <dbReference type="ARBA" id="ARBA00023125"/>
    </source>
</evidence>
<keyword evidence="3" id="KW-0804">Transcription</keyword>
<organism evidence="5 6">
    <name type="scientific">Malonomonas rubra DSM 5091</name>
    <dbReference type="NCBI Taxonomy" id="1122189"/>
    <lineage>
        <taxon>Bacteria</taxon>
        <taxon>Pseudomonadati</taxon>
        <taxon>Thermodesulfobacteriota</taxon>
        <taxon>Desulfuromonadia</taxon>
        <taxon>Desulfuromonadales</taxon>
        <taxon>Geopsychrobacteraceae</taxon>
        <taxon>Malonomonas</taxon>
    </lineage>
</organism>
<dbReference type="STRING" id="1122189.SAMN02745165_01447"/>
<dbReference type="Gene3D" id="1.10.10.10">
    <property type="entry name" value="Winged helix-like DNA-binding domain superfamily/Winged helix DNA-binding domain"/>
    <property type="match status" value="1"/>
</dbReference>
<dbReference type="PRINTS" id="PR00038">
    <property type="entry name" value="HTHLUXR"/>
</dbReference>
<dbReference type="SUPFAM" id="SSF46894">
    <property type="entry name" value="C-terminal effector domain of the bipartite response regulators"/>
    <property type="match status" value="1"/>
</dbReference>
<dbReference type="Gene3D" id="3.40.50.2300">
    <property type="match status" value="1"/>
</dbReference>
<name>A0A1M6G891_MALRU</name>
<dbReference type="InterPro" id="IPR016032">
    <property type="entry name" value="Sig_transdc_resp-reg_C-effctor"/>
</dbReference>
<dbReference type="PROSITE" id="PS00622">
    <property type="entry name" value="HTH_LUXR_1"/>
    <property type="match status" value="1"/>
</dbReference>
<evidence type="ECO:0000259" key="4">
    <source>
        <dbReference type="PROSITE" id="PS50043"/>
    </source>
</evidence>
<dbReference type="Pfam" id="PF00196">
    <property type="entry name" value="GerE"/>
    <property type="match status" value="1"/>
</dbReference>
<gene>
    <name evidence="5" type="ORF">SAMN02745165_01447</name>
</gene>
<evidence type="ECO:0000313" key="5">
    <source>
        <dbReference type="EMBL" id="SHJ06121.1"/>
    </source>
</evidence>
<accession>A0A1M6G891</accession>
<protein>
    <submittedName>
        <fullName evidence="5">LuxR family transcriptional regulator, csgAB operon transcriptional regulatory protein</fullName>
    </submittedName>
</protein>
<dbReference type="PROSITE" id="PS50043">
    <property type="entry name" value="HTH_LUXR_2"/>
    <property type="match status" value="1"/>
</dbReference>
<dbReference type="RefSeq" id="WP_072907311.1">
    <property type="nucleotide sequence ID" value="NZ_FQZT01000004.1"/>
</dbReference>
<evidence type="ECO:0000256" key="3">
    <source>
        <dbReference type="ARBA" id="ARBA00023163"/>
    </source>
</evidence>
<keyword evidence="1" id="KW-0805">Transcription regulation</keyword>
<dbReference type="GO" id="GO:0006355">
    <property type="term" value="P:regulation of DNA-templated transcription"/>
    <property type="evidence" value="ECO:0007669"/>
    <property type="project" value="InterPro"/>
</dbReference>
<dbReference type="PANTHER" id="PTHR44688">
    <property type="entry name" value="DNA-BINDING TRANSCRIPTIONAL ACTIVATOR DEVR_DOSR"/>
    <property type="match status" value="1"/>
</dbReference>
<dbReference type="AlphaFoldDB" id="A0A1M6G891"/>
<dbReference type="InterPro" id="IPR036388">
    <property type="entry name" value="WH-like_DNA-bd_sf"/>
</dbReference>
<keyword evidence="6" id="KW-1185">Reference proteome</keyword>
<dbReference type="CDD" id="cd06170">
    <property type="entry name" value="LuxR_C_like"/>
    <property type="match status" value="1"/>
</dbReference>
<feature type="domain" description="HTH luxR-type" evidence="4">
    <location>
        <begin position="151"/>
        <end position="216"/>
    </location>
</feature>
<sequence length="220" mass="25445">MGVEVIVVGRDYLANELLSHFLAQKLPDCRVRTLTQLDNFHHPPETGQTEKTLLLCDCKSYPPDYFINRLQIYFMRHSNQTYSLFYNLVEDQGLERKLLKQGVNGVVSRDESPQRLLQAIEKVLNGQFWSEQQAMASLRIDNGLYAEKKQEESLPGRLTPRECQILRMISDGSSNESIAENLCISRHTVKTHLYNIFKKIDVSNRMKAAKWAERNLPSSW</sequence>
<dbReference type="EMBL" id="FQZT01000004">
    <property type="protein sequence ID" value="SHJ06121.1"/>
    <property type="molecule type" value="Genomic_DNA"/>
</dbReference>
<reference evidence="5 6" key="1">
    <citation type="submission" date="2016-11" db="EMBL/GenBank/DDBJ databases">
        <authorList>
            <person name="Jaros S."/>
            <person name="Januszkiewicz K."/>
            <person name="Wedrychowicz H."/>
        </authorList>
    </citation>
    <scope>NUCLEOTIDE SEQUENCE [LARGE SCALE GENOMIC DNA]</scope>
    <source>
        <strain evidence="5 6">DSM 5091</strain>
    </source>
</reference>
<dbReference type="Proteomes" id="UP000184171">
    <property type="component" value="Unassembled WGS sequence"/>
</dbReference>
<dbReference type="InterPro" id="IPR000792">
    <property type="entry name" value="Tscrpt_reg_LuxR_C"/>
</dbReference>
<dbReference type="SMART" id="SM00421">
    <property type="entry name" value="HTH_LUXR"/>
    <property type="match status" value="1"/>
</dbReference>
<dbReference type="GO" id="GO:0003677">
    <property type="term" value="F:DNA binding"/>
    <property type="evidence" value="ECO:0007669"/>
    <property type="project" value="UniProtKB-KW"/>
</dbReference>
<keyword evidence="2" id="KW-0238">DNA-binding</keyword>